<accession>A0ABY6Q9J9</accession>
<feature type="transmembrane region" description="Helical" evidence="5">
    <location>
        <begin position="156"/>
        <end position="176"/>
    </location>
</feature>
<keyword evidence="3 5" id="KW-1133">Transmembrane helix</keyword>
<evidence type="ECO:0000259" key="6">
    <source>
        <dbReference type="Pfam" id="PF07298"/>
    </source>
</evidence>
<evidence type="ECO:0000256" key="2">
    <source>
        <dbReference type="ARBA" id="ARBA00022692"/>
    </source>
</evidence>
<dbReference type="InterPro" id="IPR009915">
    <property type="entry name" value="NnrU_dom"/>
</dbReference>
<dbReference type="Pfam" id="PF07298">
    <property type="entry name" value="NnrU"/>
    <property type="match status" value="1"/>
</dbReference>
<gene>
    <name evidence="7" type="ORF">E0F26_11080</name>
</gene>
<keyword evidence="4 5" id="KW-0472">Membrane</keyword>
<comment type="subcellular location">
    <subcellularLocation>
        <location evidence="1">Membrane</location>
        <topology evidence="1">Multi-pass membrane protein</topology>
    </subcellularLocation>
</comment>
<evidence type="ECO:0000256" key="1">
    <source>
        <dbReference type="ARBA" id="ARBA00004141"/>
    </source>
</evidence>
<sequence length="182" mass="19544">MLMLTLGVLLWSFAHLFKRLAPAVREGMGDGGKLVVTLALIGSIALMTSGYQSAVGSIWWVRQPSWVLLNNALMVLALYLMVASSLKVRVTGLVRHPQLTAIKAWSVGHLLVNGDAPSFVLFGGLLIWAVVTVIVINRQDGKPALPSIDTSLPREVFAVIVTGALYFGVAQAHAYLGYPVHG</sequence>
<evidence type="ECO:0000313" key="7">
    <source>
        <dbReference type="EMBL" id="UZP75245.1"/>
    </source>
</evidence>
<name>A0ABY6Q9J9_9GAMM</name>
<feature type="transmembrane region" description="Helical" evidence="5">
    <location>
        <begin position="116"/>
        <end position="136"/>
    </location>
</feature>
<evidence type="ECO:0000313" key="8">
    <source>
        <dbReference type="Proteomes" id="UP001317963"/>
    </source>
</evidence>
<protein>
    <submittedName>
        <fullName evidence="7">NnrU family protein</fullName>
    </submittedName>
</protein>
<feature type="transmembrane region" description="Helical" evidence="5">
    <location>
        <begin position="33"/>
        <end position="54"/>
    </location>
</feature>
<keyword evidence="2 5" id="KW-0812">Transmembrane</keyword>
<feature type="transmembrane region" description="Helical" evidence="5">
    <location>
        <begin position="66"/>
        <end position="86"/>
    </location>
</feature>
<evidence type="ECO:0000256" key="5">
    <source>
        <dbReference type="SAM" id="Phobius"/>
    </source>
</evidence>
<dbReference type="RefSeq" id="WP_279241726.1">
    <property type="nucleotide sequence ID" value="NZ_CP036501.1"/>
</dbReference>
<evidence type="ECO:0000256" key="3">
    <source>
        <dbReference type="ARBA" id="ARBA00022989"/>
    </source>
</evidence>
<keyword evidence="8" id="KW-1185">Reference proteome</keyword>
<organism evidence="7 8">
    <name type="scientific">Candidatus Paraluminiphilus aquimaris</name>
    <dbReference type="NCBI Taxonomy" id="2518994"/>
    <lineage>
        <taxon>Bacteria</taxon>
        <taxon>Pseudomonadati</taxon>
        <taxon>Pseudomonadota</taxon>
        <taxon>Gammaproteobacteria</taxon>
        <taxon>Cellvibrionales</taxon>
        <taxon>Halieaceae</taxon>
        <taxon>Candidatus Paraluminiphilus</taxon>
    </lineage>
</organism>
<reference evidence="7 8" key="1">
    <citation type="submission" date="2019-02" db="EMBL/GenBank/DDBJ databases">
        <title>Halieaceae_genomes.</title>
        <authorList>
            <person name="Li S.-H."/>
        </authorList>
    </citation>
    <scope>NUCLEOTIDE SEQUENCE [LARGE SCALE GENOMIC DNA]</scope>
    <source>
        <strain evidence="7 8">JH123</strain>
    </source>
</reference>
<feature type="domain" description="NnrU" evidence="6">
    <location>
        <begin position="3"/>
        <end position="177"/>
    </location>
</feature>
<proteinExistence type="predicted"/>
<dbReference type="EMBL" id="CP036501">
    <property type="protein sequence ID" value="UZP75245.1"/>
    <property type="molecule type" value="Genomic_DNA"/>
</dbReference>
<evidence type="ECO:0000256" key="4">
    <source>
        <dbReference type="ARBA" id="ARBA00023136"/>
    </source>
</evidence>
<dbReference type="Proteomes" id="UP001317963">
    <property type="component" value="Chromosome"/>
</dbReference>